<dbReference type="AlphaFoldDB" id="A0A5C5RAH5"/>
<evidence type="ECO:0000313" key="3">
    <source>
        <dbReference type="Proteomes" id="UP000317291"/>
    </source>
</evidence>
<comment type="caution">
    <text evidence="2">The sequence shown here is derived from an EMBL/GenBank/DDBJ whole genome shotgun (WGS) entry which is preliminary data.</text>
</comment>
<dbReference type="PANTHER" id="PTHR33371">
    <property type="entry name" value="INTERMEMBRANE PHOSPHOLIPID TRANSPORT SYSTEM BINDING PROTEIN MLAD-RELATED"/>
    <property type="match status" value="1"/>
</dbReference>
<organism evidence="2 3">
    <name type="scientific">Tsukamurella asaccharolytica</name>
    <dbReference type="NCBI Taxonomy" id="2592067"/>
    <lineage>
        <taxon>Bacteria</taxon>
        <taxon>Bacillati</taxon>
        <taxon>Actinomycetota</taxon>
        <taxon>Actinomycetes</taxon>
        <taxon>Mycobacteriales</taxon>
        <taxon>Tsukamurellaceae</taxon>
        <taxon>Tsukamurella</taxon>
    </lineage>
</organism>
<sequence>MRKAILSVVLTVAFGSGYIWLGILGDRPLARHVHAAVTVPNSHGVLVGTSVSVRGYKIGEVTSVQREAGGVRIGVAMDARYPIPLSSRLKIEQFTAFETYLDFEPSDSERPFIEDGAVILASTVSTPLSIPEVFALLNRLSRSISTDDLAGFLDTVARATDVPARSVANLAAAGAMVNQLIRSRSGEIEALSRNYGRMSERLDGLNGGILGIGSTGNLLVKGQQLLASFEQLMEETDMPNSLRQNIVPFLDDNGRAISSILAGLGPIVVPMVPVAAAFGDVVNVDLATLLTQTMRTVSGDGLVLTVAVPHR</sequence>
<keyword evidence="3" id="KW-1185">Reference proteome</keyword>
<proteinExistence type="predicted"/>
<gene>
    <name evidence="2" type="ORF">FK529_11300</name>
</gene>
<reference evidence="2 3" key="1">
    <citation type="submission" date="2019-06" db="EMBL/GenBank/DDBJ databases">
        <title>Tsukamurella conjunctivitidis sp. nov., Tsukamurella assacharolytica sp. nov. and Tsukamurella sputae sp. nov. isolated from patients with conjunctivitis, bacteraemia (lymphoma) and respiratory infection (sputum) in Hong Kong.</title>
        <authorList>
            <person name="Teng J.L.L."/>
            <person name="Lee H.H."/>
            <person name="Fong J.Y.H."/>
            <person name="Fok K.M.N."/>
            <person name="Lau S.K.P."/>
            <person name="Woo P.C.Y."/>
        </authorList>
    </citation>
    <scope>NUCLEOTIDE SEQUENCE [LARGE SCALE GENOMIC DNA]</scope>
    <source>
        <strain evidence="2 3">HKU71</strain>
    </source>
</reference>
<dbReference type="Proteomes" id="UP000317291">
    <property type="component" value="Unassembled WGS sequence"/>
</dbReference>
<name>A0A5C5RAH5_9ACTN</name>
<dbReference type="EMBL" id="VIGW01000005">
    <property type="protein sequence ID" value="TWS19095.1"/>
    <property type="molecule type" value="Genomic_DNA"/>
</dbReference>
<dbReference type="OrthoDB" id="3606263at2"/>
<dbReference type="PANTHER" id="PTHR33371:SF16">
    <property type="entry name" value="MCE-FAMILY PROTEIN MCE3F"/>
    <property type="match status" value="1"/>
</dbReference>
<evidence type="ECO:0000259" key="1">
    <source>
        <dbReference type="Pfam" id="PF02470"/>
    </source>
</evidence>
<accession>A0A5C5RAH5</accession>
<dbReference type="GO" id="GO:0005576">
    <property type="term" value="C:extracellular region"/>
    <property type="evidence" value="ECO:0007669"/>
    <property type="project" value="TreeGrafter"/>
</dbReference>
<dbReference type="RefSeq" id="WP_146561147.1">
    <property type="nucleotide sequence ID" value="NZ_VIGW01000005.1"/>
</dbReference>
<evidence type="ECO:0000313" key="2">
    <source>
        <dbReference type="EMBL" id="TWS19095.1"/>
    </source>
</evidence>
<feature type="domain" description="Mce/MlaD" evidence="1">
    <location>
        <begin position="33"/>
        <end position="105"/>
    </location>
</feature>
<dbReference type="Pfam" id="PF02470">
    <property type="entry name" value="MlaD"/>
    <property type="match status" value="1"/>
</dbReference>
<protein>
    <submittedName>
        <fullName evidence="2">MCE family protein</fullName>
    </submittedName>
</protein>
<dbReference type="InterPro" id="IPR003399">
    <property type="entry name" value="Mce/MlaD"/>
</dbReference>
<dbReference type="InterPro" id="IPR052336">
    <property type="entry name" value="MlaD_Phospholipid_Transporter"/>
</dbReference>